<dbReference type="PROSITE" id="PS00383">
    <property type="entry name" value="TYR_PHOSPHATASE_1"/>
    <property type="match status" value="1"/>
</dbReference>
<dbReference type="Gene3D" id="3.90.190.10">
    <property type="entry name" value="Protein tyrosine phosphatase superfamily"/>
    <property type="match status" value="1"/>
</dbReference>
<accession>A0A2P4URA3</accession>
<proteinExistence type="inferred from homology"/>
<keyword evidence="4" id="KW-1185">Reference proteome</keyword>
<sequence length="264" mass="28577">MRSDDEFGFLRLDGAANVRDLGGRPVPGGAVAAGRLLRADALNALSDPDLERLAGIRTVVDFRSDHEVATNGADRLPDGAELVHLPIDGGDLEDFYKAVTAGDPLRQREVFGGGRTERVLVAVNRNFVADDAQRAAFATTLRLVADAGRLPLVFHCTAGKDRTGWMAAIVLTILGVPRADIMADYLRSNEYHRDRWKKLLDHLGRSGQMEEPELLLPLLEQRPEYLEAAFAEATARYGSFAGFLADGLGADEELLAAVRAGLTA</sequence>
<gene>
    <name evidence="3" type="primary">iphP_1</name>
    <name evidence="3" type="ORF">BTM25_20050</name>
</gene>
<dbReference type="GO" id="GO:0004725">
    <property type="term" value="F:protein tyrosine phosphatase activity"/>
    <property type="evidence" value="ECO:0007669"/>
    <property type="project" value="UniProtKB-EC"/>
</dbReference>
<comment type="similarity">
    <text evidence="1">Belongs to the protein-tyrosine phosphatase family.</text>
</comment>
<dbReference type="EC" id="3.1.3.48" evidence="3"/>
<organism evidence="3 4">
    <name type="scientific">Actinomadura rubteroloni</name>
    <dbReference type="NCBI Taxonomy" id="1926885"/>
    <lineage>
        <taxon>Bacteria</taxon>
        <taxon>Bacillati</taxon>
        <taxon>Actinomycetota</taxon>
        <taxon>Actinomycetes</taxon>
        <taxon>Streptosporangiales</taxon>
        <taxon>Thermomonosporaceae</taxon>
        <taxon>Actinomadura</taxon>
    </lineage>
</organism>
<keyword evidence="3" id="KW-0378">Hydrolase</keyword>
<dbReference type="InterPro" id="IPR016130">
    <property type="entry name" value="Tyr_Pase_AS"/>
</dbReference>
<dbReference type="PROSITE" id="PS50056">
    <property type="entry name" value="TYR_PHOSPHATASE_2"/>
    <property type="match status" value="1"/>
</dbReference>
<dbReference type="EMBL" id="MTBP01000001">
    <property type="protein sequence ID" value="POM27589.1"/>
    <property type="molecule type" value="Genomic_DNA"/>
</dbReference>
<dbReference type="SUPFAM" id="SSF52799">
    <property type="entry name" value="(Phosphotyrosine protein) phosphatases II"/>
    <property type="match status" value="1"/>
</dbReference>
<dbReference type="InterPro" id="IPR000387">
    <property type="entry name" value="Tyr_Pase_dom"/>
</dbReference>
<evidence type="ECO:0000259" key="2">
    <source>
        <dbReference type="PROSITE" id="PS50056"/>
    </source>
</evidence>
<evidence type="ECO:0000313" key="4">
    <source>
        <dbReference type="Proteomes" id="UP000242367"/>
    </source>
</evidence>
<dbReference type="AlphaFoldDB" id="A0A2P4URA3"/>
<protein>
    <submittedName>
        <fullName evidence="3">Tyrosine-protein phosphatase</fullName>
        <ecNumber evidence="3">3.1.3.48</ecNumber>
    </submittedName>
</protein>
<dbReference type="Pfam" id="PF13350">
    <property type="entry name" value="Y_phosphatase3"/>
    <property type="match status" value="1"/>
</dbReference>
<dbReference type="Proteomes" id="UP000242367">
    <property type="component" value="Unassembled WGS sequence"/>
</dbReference>
<dbReference type="InterPro" id="IPR029021">
    <property type="entry name" value="Prot-tyrosine_phosphatase-like"/>
</dbReference>
<comment type="caution">
    <text evidence="3">The sequence shown here is derived from an EMBL/GenBank/DDBJ whole genome shotgun (WGS) entry which is preliminary data.</text>
</comment>
<dbReference type="InterPro" id="IPR026893">
    <property type="entry name" value="Tyr/Ser_Pase_IphP-type"/>
</dbReference>
<reference evidence="3 4" key="1">
    <citation type="journal article" date="2017" name="Chemistry">
        <title>Isolation, Biosynthesis and Chemical Modifications of Rubterolones A-F: Rare Tropolone Alkaloids from Actinomadura sp. 5-2.</title>
        <authorList>
            <person name="Guo H."/>
            <person name="Benndorf R."/>
            <person name="Leichnitz D."/>
            <person name="Klassen J.L."/>
            <person name="Vollmers J."/>
            <person name="Gorls H."/>
            <person name="Steinacker M."/>
            <person name="Weigel C."/>
            <person name="Dahse H.M."/>
            <person name="Kaster A.K."/>
            <person name="de Beer Z.W."/>
            <person name="Poulsen M."/>
            <person name="Beemelmanns C."/>
        </authorList>
    </citation>
    <scope>NUCLEOTIDE SEQUENCE [LARGE SCALE GENOMIC DNA]</scope>
    <source>
        <strain evidence="3 4">5-2</strain>
    </source>
</reference>
<dbReference type="PANTHER" id="PTHR31126:SF1">
    <property type="entry name" value="TYROSINE SPECIFIC PROTEIN PHOSPHATASES DOMAIN-CONTAINING PROTEIN"/>
    <property type="match status" value="1"/>
</dbReference>
<evidence type="ECO:0000256" key="1">
    <source>
        <dbReference type="ARBA" id="ARBA00009580"/>
    </source>
</evidence>
<dbReference type="RefSeq" id="WP_103562387.1">
    <property type="nucleotide sequence ID" value="NZ_MTBP01000001.1"/>
</dbReference>
<evidence type="ECO:0000313" key="3">
    <source>
        <dbReference type="EMBL" id="POM27589.1"/>
    </source>
</evidence>
<feature type="domain" description="Tyrosine specific protein phosphatases" evidence="2">
    <location>
        <begin position="135"/>
        <end position="171"/>
    </location>
</feature>
<dbReference type="PANTHER" id="PTHR31126">
    <property type="entry name" value="TYROSINE-PROTEIN PHOSPHATASE"/>
    <property type="match status" value="1"/>
</dbReference>
<name>A0A2P4URA3_9ACTN</name>